<organism evidence="2 3">
    <name type="scientific">Pycnococcus provasolii</name>
    <dbReference type="NCBI Taxonomy" id="41880"/>
    <lineage>
        <taxon>Eukaryota</taxon>
        <taxon>Viridiplantae</taxon>
        <taxon>Chlorophyta</taxon>
        <taxon>Pseudoscourfieldiophyceae</taxon>
        <taxon>Pseudoscourfieldiales</taxon>
        <taxon>Pycnococcaceae</taxon>
        <taxon>Pycnococcus</taxon>
    </lineage>
</organism>
<feature type="compositionally biased region" description="Basic and acidic residues" evidence="1">
    <location>
        <begin position="38"/>
        <end position="56"/>
    </location>
</feature>
<evidence type="ECO:0000313" key="2">
    <source>
        <dbReference type="EMBL" id="GHP09636.1"/>
    </source>
</evidence>
<comment type="caution">
    <text evidence="2">The sequence shown here is derived from an EMBL/GenBank/DDBJ whole genome shotgun (WGS) entry which is preliminary data.</text>
</comment>
<feature type="region of interest" description="Disordered" evidence="1">
    <location>
        <begin position="38"/>
        <end position="80"/>
    </location>
</feature>
<keyword evidence="3" id="KW-1185">Reference proteome</keyword>
<feature type="compositionally biased region" description="Polar residues" evidence="1">
    <location>
        <begin position="68"/>
        <end position="80"/>
    </location>
</feature>
<proteinExistence type="predicted"/>
<protein>
    <submittedName>
        <fullName evidence="2">Uncharacterized protein</fullName>
    </submittedName>
</protein>
<name>A0A830HQ46_9CHLO</name>
<sequence>MSHNNSRWGPPNEKNPLGCGWGDYVPCNTTHEGHVDLSKTWEARGEEKDSKYRPRVADLAPRPAGWKSSATNTQMPPINK</sequence>
<accession>A0A830HQ46</accession>
<gene>
    <name evidence="2" type="ORF">PPROV_000837100</name>
</gene>
<reference evidence="2" key="1">
    <citation type="submission" date="2020-10" db="EMBL/GenBank/DDBJ databases">
        <title>Unveiling of a novel bifunctional photoreceptor, Dualchrome1, isolated from a cosmopolitan green alga.</title>
        <authorList>
            <person name="Suzuki S."/>
            <person name="Kawachi M."/>
        </authorList>
    </citation>
    <scope>NUCLEOTIDE SEQUENCE</scope>
    <source>
        <strain evidence="2">NIES 2893</strain>
    </source>
</reference>
<dbReference type="AlphaFoldDB" id="A0A830HQ46"/>
<evidence type="ECO:0000256" key="1">
    <source>
        <dbReference type="SAM" id="MobiDB-lite"/>
    </source>
</evidence>
<dbReference type="Proteomes" id="UP000660262">
    <property type="component" value="Unassembled WGS sequence"/>
</dbReference>
<evidence type="ECO:0000313" key="3">
    <source>
        <dbReference type="Proteomes" id="UP000660262"/>
    </source>
</evidence>
<feature type="region of interest" description="Disordered" evidence="1">
    <location>
        <begin position="1"/>
        <end position="20"/>
    </location>
</feature>
<dbReference type="EMBL" id="BNJQ01000025">
    <property type="protein sequence ID" value="GHP09636.1"/>
    <property type="molecule type" value="Genomic_DNA"/>
</dbReference>